<reference evidence="9" key="1">
    <citation type="journal article" date="2019" name="Int. J. Syst. Evol. Microbiol.">
        <title>The Global Catalogue of Microorganisms (GCM) 10K type strain sequencing project: providing services to taxonomists for standard genome sequencing and annotation.</title>
        <authorList>
            <consortium name="The Broad Institute Genomics Platform"/>
            <consortium name="The Broad Institute Genome Sequencing Center for Infectious Disease"/>
            <person name="Wu L."/>
            <person name="Ma J."/>
        </authorList>
    </citation>
    <scope>NUCLEOTIDE SEQUENCE [LARGE SCALE GENOMIC DNA]</scope>
    <source>
        <strain evidence="9">CGMCC 1.12471</strain>
    </source>
</reference>
<feature type="transmembrane region" description="Helical" evidence="6">
    <location>
        <begin position="69"/>
        <end position="91"/>
    </location>
</feature>
<feature type="transmembrane region" description="Helical" evidence="6">
    <location>
        <begin position="310"/>
        <end position="330"/>
    </location>
</feature>
<dbReference type="PANTHER" id="PTHR42829">
    <property type="entry name" value="NADH-UBIQUINONE OXIDOREDUCTASE CHAIN 5"/>
    <property type="match status" value="1"/>
</dbReference>
<feature type="transmembrane region" description="Helical" evidence="6">
    <location>
        <begin position="282"/>
        <end position="304"/>
    </location>
</feature>
<keyword evidence="2 5" id="KW-0812">Transmembrane</keyword>
<keyword evidence="3 6" id="KW-1133">Transmembrane helix</keyword>
<sequence length="438" mass="42622">MTAALIGALAVPALAGAALLVLGRRLDRAAGVLGVAAAAAVLVLVLLAPRGAAAQPFVPGGALVVAVDGLPVLVLVLVAAVSLAVLVWAAAERQGARFTGLMLVFVAAVVLTASAATLPALLAGWEVMGATSGLLIALHLADREAVAGGLTAFVTTRTADLGLYLAVGAAAAGGGGLALADLPSAAPGWRDAVAAGVLVAALGKAAQLPFSFWLARAMTGPSAVSALLHSAAMVAMGGYLLLRVQPLLAATGWAGPVTAWIGALSAVLLGIVALGETDLKRLLAASTGAQLGFVVLAAGVGATAGGTAQLLAHAVTKAALFLVAGAWLAVWGQRRIADLAGAGRRDRVTGVVATVAAASLAGLPPLSVWAAKDLLLAAAGPALLVAGLVGALLSAAYSGRIVRTVWRPAAEGADATPVRVALVAPAAVLAAAAVVLAN</sequence>
<feature type="transmembrane region" description="Helical" evidence="6">
    <location>
        <begin position="98"/>
        <end position="116"/>
    </location>
</feature>
<feature type="transmembrane region" description="Helical" evidence="6">
    <location>
        <begin position="351"/>
        <end position="370"/>
    </location>
</feature>
<feature type="transmembrane region" description="Helical" evidence="6">
    <location>
        <begin position="192"/>
        <end position="215"/>
    </location>
</feature>
<evidence type="ECO:0000256" key="4">
    <source>
        <dbReference type="ARBA" id="ARBA00023136"/>
    </source>
</evidence>
<dbReference type="RefSeq" id="WP_377936778.1">
    <property type="nucleotide sequence ID" value="NZ_JBHUEA010000050.1"/>
</dbReference>
<dbReference type="InterPro" id="IPR001750">
    <property type="entry name" value="ND/Mrp_TM"/>
</dbReference>
<feature type="transmembrane region" description="Helical" evidence="6">
    <location>
        <begin position="418"/>
        <end position="437"/>
    </location>
</feature>
<comment type="caution">
    <text evidence="8">The sequence shown here is derived from an EMBL/GenBank/DDBJ whole genome shotgun (WGS) entry which is preliminary data.</text>
</comment>
<protein>
    <submittedName>
        <fullName evidence="8">Proton-conducting transporter membrane subunit</fullName>
    </submittedName>
</protein>
<feature type="transmembrane region" description="Helical" evidence="6">
    <location>
        <begin position="253"/>
        <end position="275"/>
    </location>
</feature>
<feature type="domain" description="NADH:quinone oxidoreductase/Mrp antiporter transmembrane" evidence="7">
    <location>
        <begin position="119"/>
        <end position="379"/>
    </location>
</feature>
<evidence type="ECO:0000256" key="6">
    <source>
        <dbReference type="SAM" id="Phobius"/>
    </source>
</evidence>
<feature type="transmembrane region" description="Helical" evidence="6">
    <location>
        <begin position="6"/>
        <end position="23"/>
    </location>
</feature>
<gene>
    <name evidence="8" type="ORF">ACFSBI_16225</name>
</gene>
<feature type="transmembrane region" description="Helical" evidence="6">
    <location>
        <begin position="30"/>
        <end position="49"/>
    </location>
</feature>
<feature type="transmembrane region" description="Helical" evidence="6">
    <location>
        <begin position="122"/>
        <end position="141"/>
    </location>
</feature>
<evidence type="ECO:0000256" key="5">
    <source>
        <dbReference type="RuleBase" id="RU000320"/>
    </source>
</evidence>
<dbReference type="PRINTS" id="PR01434">
    <property type="entry name" value="NADHDHGNASE5"/>
</dbReference>
<evidence type="ECO:0000313" key="9">
    <source>
        <dbReference type="Proteomes" id="UP001597347"/>
    </source>
</evidence>
<feature type="non-terminal residue" evidence="8">
    <location>
        <position position="438"/>
    </location>
</feature>
<dbReference type="Proteomes" id="UP001597347">
    <property type="component" value="Unassembled WGS sequence"/>
</dbReference>
<keyword evidence="4 6" id="KW-0472">Membrane</keyword>
<evidence type="ECO:0000256" key="3">
    <source>
        <dbReference type="ARBA" id="ARBA00022989"/>
    </source>
</evidence>
<feature type="transmembrane region" description="Helical" evidence="6">
    <location>
        <begin position="161"/>
        <end position="180"/>
    </location>
</feature>
<feature type="transmembrane region" description="Helical" evidence="6">
    <location>
        <begin position="222"/>
        <end position="241"/>
    </location>
</feature>
<evidence type="ECO:0000259" key="7">
    <source>
        <dbReference type="Pfam" id="PF00361"/>
    </source>
</evidence>
<evidence type="ECO:0000256" key="2">
    <source>
        <dbReference type="ARBA" id="ARBA00022692"/>
    </source>
</evidence>
<dbReference type="PANTHER" id="PTHR42829:SF2">
    <property type="entry name" value="NADH-UBIQUINONE OXIDOREDUCTASE CHAIN 5"/>
    <property type="match status" value="1"/>
</dbReference>
<organism evidence="8 9">
    <name type="scientific">Amnibacterium endophyticum</name>
    <dbReference type="NCBI Taxonomy" id="2109337"/>
    <lineage>
        <taxon>Bacteria</taxon>
        <taxon>Bacillati</taxon>
        <taxon>Actinomycetota</taxon>
        <taxon>Actinomycetes</taxon>
        <taxon>Micrococcales</taxon>
        <taxon>Microbacteriaceae</taxon>
        <taxon>Amnibacterium</taxon>
    </lineage>
</organism>
<proteinExistence type="predicted"/>
<accession>A0ABW4LI33</accession>
<feature type="transmembrane region" description="Helical" evidence="6">
    <location>
        <begin position="376"/>
        <end position="397"/>
    </location>
</feature>
<dbReference type="InterPro" id="IPR003945">
    <property type="entry name" value="NU5C-like"/>
</dbReference>
<dbReference type="EMBL" id="JBHUEA010000050">
    <property type="protein sequence ID" value="MFD1723096.1"/>
    <property type="molecule type" value="Genomic_DNA"/>
</dbReference>
<dbReference type="Pfam" id="PF00361">
    <property type="entry name" value="Proton_antipo_M"/>
    <property type="match status" value="1"/>
</dbReference>
<keyword evidence="9" id="KW-1185">Reference proteome</keyword>
<name>A0ABW4LI33_9MICO</name>
<evidence type="ECO:0000256" key="1">
    <source>
        <dbReference type="ARBA" id="ARBA00004127"/>
    </source>
</evidence>
<comment type="subcellular location">
    <subcellularLocation>
        <location evidence="1">Endomembrane system</location>
        <topology evidence="1">Multi-pass membrane protein</topology>
    </subcellularLocation>
    <subcellularLocation>
        <location evidence="5">Membrane</location>
        <topology evidence="5">Multi-pass membrane protein</topology>
    </subcellularLocation>
</comment>
<evidence type="ECO:0000313" key="8">
    <source>
        <dbReference type="EMBL" id="MFD1723096.1"/>
    </source>
</evidence>